<dbReference type="CDD" id="cd06240">
    <property type="entry name" value="M14-like"/>
    <property type="match status" value="1"/>
</dbReference>
<evidence type="ECO:0000256" key="6">
    <source>
        <dbReference type="ARBA" id="ARBA00023049"/>
    </source>
</evidence>
<keyword evidence="4" id="KW-0378">Hydrolase</keyword>
<keyword evidence="10" id="KW-1185">Reference proteome</keyword>
<evidence type="ECO:0000256" key="5">
    <source>
        <dbReference type="ARBA" id="ARBA00022833"/>
    </source>
</evidence>
<organism evidence="9 10">
    <name type="scientific">Novosphingobium album</name>
    <name type="common">ex Liu et al. 2023</name>
    <dbReference type="NCBI Taxonomy" id="3031130"/>
    <lineage>
        <taxon>Bacteria</taxon>
        <taxon>Pseudomonadati</taxon>
        <taxon>Pseudomonadota</taxon>
        <taxon>Alphaproteobacteria</taxon>
        <taxon>Sphingomonadales</taxon>
        <taxon>Sphingomonadaceae</taxon>
        <taxon>Novosphingobium</taxon>
    </lineage>
</organism>
<evidence type="ECO:0000313" key="10">
    <source>
        <dbReference type="Proteomes" id="UP001216253"/>
    </source>
</evidence>
<evidence type="ECO:0000256" key="7">
    <source>
        <dbReference type="SAM" id="SignalP"/>
    </source>
</evidence>
<comment type="cofactor">
    <cofactor evidence="1">
        <name>Zn(2+)</name>
        <dbReference type="ChEBI" id="CHEBI:29105"/>
    </cofactor>
</comment>
<sequence>MRKFLLATTMLAMTVTPLAPLPVAAQTAPATTAQITPPEAVFKAKPGSDYFLANYTQISAWLQTIAKQSDRMKLVSIGKTAEGREQYMAIVSSPENIRNLEHHRQIAQKLAWAKGLTDEQAHALAREGKAMVWIDAGLHASEIVNAQTHVQIIHEMLTGNDPETLRLLNDDIMLFAFANPDGLELVANWYMGPKDPKARTTDDLPVLYQKYVGHDNNRDSFAANQPETTNMNRASYREWFPQIIYNEHQTGPVGTVVFIPPFRDPFNYNYESLVINQTDMLGYSMHARLIAEGKPGSVMRSGAPYSTWFNGGVRTIGYFHNVLGILTEIIGNPTPMKIPLVPKNQLPRGDLAEPIAPQEWHFQQSIDYVKTMDRAVLDYASRYRETLLYNRYVMGRNQIAKGSEDSWIVTPKRIQALEQAGADSRAKNAGSPLDGLTGYNTRDIVDSGLYDTVLHDPAYRAPRAYIIPADSQPDMPTTVAFLNSLLKAGIEVQTADKPFTLDGKSYPAGSYIVRSDQAFRPHVLDMFEPQDHPQDFAYPGGPPVRPYDITGYTLAYQMNVKFDRILDTAPPQFPAVPDVIETPPAGRVIGTGKAGYVVSHATNNSFTLTNRLMKAGQQVYWLKSATTVDGEQMAPGALWIPASAKATAIIGDSVSPLGIDAHAVDARPAGEMIQLKPTRIGLVDIYGGSMASGWNRWLFDKYEFAYTKVFPQELDAGNLNKKYDVLIFQSDVFGRQGRGSRSQPAPASIPAEYRAMLGALTPEKTIPAVTAFARGGGTVIAVGDATTMGEKLGLPLRNALTTTDKDGKQVPLPDTKFYVPGSILATTVDIAQPLAYGLPANSDVFYYNSPAFTFAEGDPSLRRVAWYDKDDPLRSGWAWGQKTLKGTTAIVDASLGKGRVFLLAPEVTQRGQPYATFKYLFNGIYYGPSKAGDNGSDD</sequence>
<accession>A0ABT5WR80</accession>
<gene>
    <name evidence="9" type="ORF">PYV00_12550</name>
</gene>
<dbReference type="Proteomes" id="UP001216253">
    <property type="component" value="Unassembled WGS sequence"/>
</dbReference>
<evidence type="ECO:0000256" key="2">
    <source>
        <dbReference type="ARBA" id="ARBA00005988"/>
    </source>
</evidence>
<name>A0ABT5WR80_9SPHN</name>
<comment type="caution">
    <text evidence="9">The sequence shown here is derived from an EMBL/GenBank/DDBJ whole genome shotgun (WGS) entry which is preliminary data.</text>
</comment>
<feature type="chain" id="PRO_5045643661" evidence="7">
    <location>
        <begin position="20"/>
        <end position="938"/>
    </location>
</feature>
<protein>
    <submittedName>
        <fullName evidence="9">M14 family metallopeptidase</fullName>
    </submittedName>
</protein>
<keyword evidence="7" id="KW-0732">Signal</keyword>
<dbReference type="RefSeq" id="WP_275228612.1">
    <property type="nucleotide sequence ID" value="NZ_JARESE010000041.1"/>
</dbReference>
<dbReference type="InterPro" id="IPR000834">
    <property type="entry name" value="Peptidase_M14"/>
</dbReference>
<dbReference type="PANTHER" id="PTHR11705:SF143">
    <property type="entry name" value="SLL0236 PROTEIN"/>
    <property type="match status" value="1"/>
</dbReference>
<keyword evidence="6" id="KW-0482">Metalloprotease</keyword>
<evidence type="ECO:0000256" key="4">
    <source>
        <dbReference type="ARBA" id="ARBA00022801"/>
    </source>
</evidence>
<evidence type="ECO:0000256" key="1">
    <source>
        <dbReference type="ARBA" id="ARBA00001947"/>
    </source>
</evidence>
<dbReference type="InterPro" id="IPR029062">
    <property type="entry name" value="Class_I_gatase-like"/>
</dbReference>
<evidence type="ECO:0000259" key="8">
    <source>
        <dbReference type="SMART" id="SM00631"/>
    </source>
</evidence>
<dbReference type="SUPFAM" id="SSF52317">
    <property type="entry name" value="Class I glutamine amidotransferase-like"/>
    <property type="match status" value="1"/>
</dbReference>
<feature type="signal peptide" evidence="7">
    <location>
        <begin position="1"/>
        <end position="19"/>
    </location>
</feature>
<dbReference type="SMART" id="SM00631">
    <property type="entry name" value="Zn_pept"/>
    <property type="match status" value="1"/>
</dbReference>
<evidence type="ECO:0000313" key="9">
    <source>
        <dbReference type="EMBL" id="MDE8652531.1"/>
    </source>
</evidence>
<evidence type="ECO:0000256" key="3">
    <source>
        <dbReference type="ARBA" id="ARBA00022670"/>
    </source>
</evidence>
<feature type="domain" description="Peptidase M14" evidence="8">
    <location>
        <begin position="52"/>
        <end position="328"/>
    </location>
</feature>
<dbReference type="Pfam" id="PF00246">
    <property type="entry name" value="Peptidase_M14"/>
    <property type="match status" value="1"/>
</dbReference>
<comment type="similarity">
    <text evidence="2">Belongs to the peptidase M14 family.</text>
</comment>
<dbReference type="SUPFAM" id="SSF53187">
    <property type="entry name" value="Zn-dependent exopeptidases"/>
    <property type="match status" value="1"/>
</dbReference>
<keyword evidence="3" id="KW-0645">Protease</keyword>
<dbReference type="EMBL" id="JARESE010000041">
    <property type="protein sequence ID" value="MDE8652531.1"/>
    <property type="molecule type" value="Genomic_DNA"/>
</dbReference>
<keyword evidence="5" id="KW-0862">Zinc</keyword>
<dbReference type="PANTHER" id="PTHR11705">
    <property type="entry name" value="PROTEASE FAMILY M14 CARBOXYPEPTIDASE A,B"/>
    <property type="match status" value="1"/>
</dbReference>
<proteinExistence type="inferred from homology"/>
<dbReference type="Gene3D" id="3.40.630.10">
    <property type="entry name" value="Zn peptidases"/>
    <property type="match status" value="1"/>
</dbReference>
<reference evidence="9 10" key="1">
    <citation type="submission" date="2023-03" db="EMBL/GenBank/DDBJ databases">
        <title>NovoSphingobium album sp. nov. isolated from polycyclic aromatic hydrocarbons- and heavy-metal polluted soil.</title>
        <authorList>
            <person name="Liu Z."/>
            <person name="Wang K."/>
        </authorList>
    </citation>
    <scope>NUCLEOTIDE SEQUENCE [LARGE SCALE GENOMIC DNA]</scope>
    <source>
        <strain evidence="9 10">H3SJ31-1</strain>
    </source>
</reference>